<dbReference type="OrthoDB" id="7596248at2"/>
<reference evidence="2" key="1">
    <citation type="submission" date="2019-01" db="EMBL/GenBank/DDBJ databases">
        <title>Sphingorhabdus lacus sp.nov., isolated from an oligotrophic freshwater lake.</title>
        <authorList>
            <person name="Park M."/>
        </authorList>
    </citation>
    <scope>NUCLEOTIDE SEQUENCE [LARGE SCALE GENOMIC DNA]</scope>
    <source>
        <strain evidence="2">IMCC1753</strain>
    </source>
</reference>
<name>A0A6I6L3U8_9SPHN</name>
<proteinExistence type="predicted"/>
<dbReference type="KEGG" id="slaa:EUU25_08690"/>
<sequence>MTSDRRIIQLTVDTDRHADLKQAIEAILDHPLPEFMQLYSNDNGYLAIRKSLCDWLLIGSTADVSARYEALNKLLFGAAAIASDVSDSFEAFENVDPDSLVSWTGVELQNGQAKLLMIRQTSVVAFCIGGRSTVLVPRSYQTILEF</sequence>
<accession>A0A6I6L3U8</accession>
<dbReference type="EMBL" id="CP035733">
    <property type="protein sequence ID" value="QGY80690.1"/>
    <property type="molecule type" value="Genomic_DNA"/>
</dbReference>
<keyword evidence="2" id="KW-1185">Reference proteome</keyword>
<gene>
    <name evidence="1" type="ORF">EUU25_08690</name>
</gene>
<evidence type="ECO:0000313" key="1">
    <source>
        <dbReference type="EMBL" id="QGY80690.1"/>
    </source>
</evidence>
<evidence type="ECO:0000313" key="2">
    <source>
        <dbReference type="Proteomes" id="UP000428803"/>
    </source>
</evidence>
<protein>
    <submittedName>
        <fullName evidence="1">Uncharacterized protein</fullName>
    </submittedName>
</protein>
<dbReference type="Proteomes" id="UP000428803">
    <property type="component" value="Chromosome"/>
</dbReference>
<dbReference type="RefSeq" id="WP_158900152.1">
    <property type="nucleotide sequence ID" value="NZ_CP035733.1"/>
</dbReference>
<dbReference type="AlphaFoldDB" id="A0A6I6L3U8"/>
<organism evidence="1 2">
    <name type="scientific">Sphingorhabdus lacus</name>
    <dbReference type="NCBI Taxonomy" id="392610"/>
    <lineage>
        <taxon>Bacteria</taxon>
        <taxon>Pseudomonadati</taxon>
        <taxon>Pseudomonadota</taxon>
        <taxon>Alphaproteobacteria</taxon>
        <taxon>Sphingomonadales</taxon>
        <taxon>Sphingomonadaceae</taxon>
        <taxon>Sphingorhabdus</taxon>
    </lineage>
</organism>